<feature type="compositionally biased region" description="Polar residues" evidence="1">
    <location>
        <begin position="179"/>
        <end position="188"/>
    </location>
</feature>
<dbReference type="SUPFAM" id="SSF54427">
    <property type="entry name" value="NTF2-like"/>
    <property type="match status" value="1"/>
</dbReference>
<organism evidence="4 5">
    <name type="scientific">Granulicella rosea</name>
    <dbReference type="NCBI Taxonomy" id="474952"/>
    <lineage>
        <taxon>Bacteria</taxon>
        <taxon>Pseudomonadati</taxon>
        <taxon>Acidobacteriota</taxon>
        <taxon>Terriglobia</taxon>
        <taxon>Terriglobales</taxon>
        <taxon>Acidobacteriaceae</taxon>
        <taxon>Granulicella</taxon>
    </lineage>
</organism>
<dbReference type="RefSeq" id="WP_089409769.1">
    <property type="nucleotide sequence ID" value="NZ_FZOU01000007.1"/>
</dbReference>
<gene>
    <name evidence="4" type="ORF">SAMN05421770_107155</name>
</gene>
<dbReference type="Gene3D" id="3.10.450.50">
    <property type="match status" value="1"/>
</dbReference>
<feature type="signal peptide" evidence="2">
    <location>
        <begin position="1"/>
        <end position="25"/>
    </location>
</feature>
<accession>A0A239LQC6</accession>
<dbReference type="Pfam" id="PF14534">
    <property type="entry name" value="DUF4440"/>
    <property type="match status" value="1"/>
</dbReference>
<keyword evidence="5" id="KW-1185">Reference proteome</keyword>
<sequence>MFQRSTPNRLLLCCCLLLVSVGAYAAKAKTKTPHKPNAKHQIEDLEQQWRTAQLAGDPVAMDKLLADDYVGISITGQINTKEQQLDRIRDRALTVTSIDLTDIKVKLVDSVAIVTGHADIDGTNEGAPLKGEYRYTRVYQRLAGGVWKITNFEVTRVPRPRPPGSRPNGPPPGPPPPASNTMPAEQGK</sequence>
<dbReference type="InterPro" id="IPR027843">
    <property type="entry name" value="DUF4440"/>
</dbReference>
<evidence type="ECO:0000313" key="5">
    <source>
        <dbReference type="Proteomes" id="UP000198356"/>
    </source>
</evidence>
<feature type="compositionally biased region" description="Pro residues" evidence="1">
    <location>
        <begin position="160"/>
        <end position="178"/>
    </location>
</feature>
<dbReference type="Proteomes" id="UP000198356">
    <property type="component" value="Unassembled WGS sequence"/>
</dbReference>
<feature type="domain" description="DUF4440" evidence="3">
    <location>
        <begin position="42"/>
        <end position="149"/>
    </location>
</feature>
<feature type="region of interest" description="Disordered" evidence="1">
    <location>
        <begin position="155"/>
        <end position="188"/>
    </location>
</feature>
<evidence type="ECO:0000256" key="1">
    <source>
        <dbReference type="SAM" id="MobiDB-lite"/>
    </source>
</evidence>
<proteinExistence type="predicted"/>
<reference evidence="4 5" key="1">
    <citation type="submission" date="2017-06" db="EMBL/GenBank/DDBJ databases">
        <authorList>
            <person name="Kim H.J."/>
            <person name="Triplett B.A."/>
        </authorList>
    </citation>
    <scope>NUCLEOTIDE SEQUENCE [LARGE SCALE GENOMIC DNA]</scope>
    <source>
        <strain evidence="4 5">DSM 18704</strain>
    </source>
</reference>
<evidence type="ECO:0000313" key="4">
    <source>
        <dbReference type="EMBL" id="SNT31879.1"/>
    </source>
</evidence>
<keyword evidence="2" id="KW-0732">Signal</keyword>
<protein>
    <submittedName>
        <fullName evidence="4">Ketosteroid isomerase homolog</fullName>
    </submittedName>
</protein>
<dbReference type="OrthoDB" id="123109at2"/>
<evidence type="ECO:0000259" key="3">
    <source>
        <dbReference type="Pfam" id="PF14534"/>
    </source>
</evidence>
<dbReference type="InterPro" id="IPR032710">
    <property type="entry name" value="NTF2-like_dom_sf"/>
</dbReference>
<evidence type="ECO:0000256" key="2">
    <source>
        <dbReference type="SAM" id="SignalP"/>
    </source>
</evidence>
<keyword evidence="4" id="KW-0413">Isomerase</keyword>
<dbReference type="EMBL" id="FZOU01000007">
    <property type="protein sequence ID" value="SNT31879.1"/>
    <property type="molecule type" value="Genomic_DNA"/>
</dbReference>
<feature type="chain" id="PRO_5012263730" evidence="2">
    <location>
        <begin position="26"/>
        <end position="188"/>
    </location>
</feature>
<dbReference type="AlphaFoldDB" id="A0A239LQC6"/>
<name>A0A239LQC6_9BACT</name>
<dbReference type="GO" id="GO:0016853">
    <property type="term" value="F:isomerase activity"/>
    <property type="evidence" value="ECO:0007669"/>
    <property type="project" value="UniProtKB-KW"/>
</dbReference>